<name>A0A8B2NSQ8_9HYPH</name>
<evidence type="ECO:0000256" key="2">
    <source>
        <dbReference type="ARBA" id="ARBA00023125"/>
    </source>
</evidence>
<dbReference type="Pfam" id="PF00196">
    <property type="entry name" value="GerE"/>
    <property type="match status" value="1"/>
</dbReference>
<dbReference type="GO" id="GO:0000160">
    <property type="term" value="P:phosphorelay signal transduction system"/>
    <property type="evidence" value="ECO:0007669"/>
    <property type="project" value="InterPro"/>
</dbReference>
<feature type="domain" description="HTH luxR-type" evidence="5">
    <location>
        <begin position="140"/>
        <end position="205"/>
    </location>
</feature>
<evidence type="ECO:0000256" key="1">
    <source>
        <dbReference type="ARBA" id="ARBA00023015"/>
    </source>
</evidence>
<feature type="domain" description="Response regulatory" evidence="6">
    <location>
        <begin position="11"/>
        <end position="124"/>
    </location>
</feature>
<keyword evidence="4" id="KW-0597">Phosphoprotein</keyword>
<keyword evidence="2 7" id="KW-0238">DNA-binding</keyword>
<dbReference type="CDD" id="cd06170">
    <property type="entry name" value="LuxR_C_like"/>
    <property type="match status" value="1"/>
</dbReference>
<reference evidence="7 8" key="1">
    <citation type="submission" date="2018-05" db="EMBL/GenBank/DDBJ databases">
        <title>Acuticoccus sediminis sp. nov., isolated from deep-sea sediment of Indian Ocean.</title>
        <authorList>
            <person name="Liu X."/>
            <person name="Lai Q."/>
            <person name="Du Y."/>
            <person name="Sun F."/>
            <person name="Zhang X."/>
            <person name="Wang S."/>
            <person name="Shao Z."/>
        </authorList>
    </citation>
    <scope>NUCLEOTIDE SEQUENCE [LARGE SCALE GENOMIC DNA]</scope>
    <source>
        <strain evidence="7 8">PTG4-2</strain>
    </source>
</reference>
<dbReference type="InterPro" id="IPR011006">
    <property type="entry name" value="CheY-like_superfamily"/>
</dbReference>
<dbReference type="OrthoDB" id="9782655at2"/>
<comment type="caution">
    <text evidence="7">The sequence shown here is derived from an EMBL/GenBank/DDBJ whole genome shotgun (WGS) entry which is preliminary data.</text>
</comment>
<feature type="modified residue" description="4-aspartylphosphate" evidence="4">
    <location>
        <position position="59"/>
    </location>
</feature>
<dbReference type="PANTHER" id="PTHR44688">
    <property type="entry name" value="DNA-BINDING TRANSCRIPTIONAL ACTIVATOR DEVR_DOSR"/>
    <property type="match status" value="1"/>
</dbReference>
<accession>A0A8B2NSQ8</accession>
<dbReference type="GO" id="GO:0006355">
    <property type="term" value="P:regulation of DNA-templated transcription"/>
    <property type="evidence" value="ECO:0007669"/>
    <property type="project" value="InterPro"/>
</dbReference>
<evidence type="ECO:0000313" key="8">
    <source>
        <dbReference type="Proteomes" id="UP000249590"/>
    </source>
</evidence>
<evidence type="ECO:0000259" key="6">
    <source>
        <dbReference type="PROSITE" id="PS50110"/>
    </source>
</evidence>
<evidence type="ECO:0000259" key="5">
    <source>
        <dbReference type="PROSITE" id="PS50043"/>
    </source>
</evidence>
<sequence length="224" mass="24882">MRTPQGASGPLVVVVDDDEGMQMALADLLKSVEMNVRCYTSVDELFAVGVEGVNCMILDVRLPGQSGLELQERLHQMGSRVPVIFVTGFGDVPMGVRAMKGGAVDFLTKPFRNQELIDAVNEALRKDAEQRRTTGAADAVVKLAESLTPREREVMNLVWKGLMNKQIAYELGIAEITVKIHRRNVMQKMEATSVAELVRKADLVKSHEDEKARRDTAPYTQGRW</sequence>
<dbReference type="SMART" id="SM00421">
    <property type="entry name" value="HTH_LUXR"/>
    <property type="match status" value="1"/>
</dbReference>
<dbReference type="PROSITE" id="PS00622">
    <property type="entry name" value="HTH_LUXR_1"/>
    <property type="match status" value="1"/>
</dbReference>
<dbReference type="InterPro" id="IPR036388">
    <property type="entry name" value="WH-like_DNA-bd_sf"/>
</dbReference>
<organism evidence="7 8">
    <name type="scientific">Acuticoccus sediminis</name>
    <dbReference type="NCBI Taxonomy" id="2184697"/>
    <lineage>
        <taxon>Bacteria</taxon>
        <taxon>Pseudomonadati</taxon>
        <taxon>Pseudomonadota</taxon>
        <taxon>Alphaproteobacteria</taxon>
        <taxon>Hyphomicrobiales</taxon>
        <taxon>Amorphaceae</taxon>
        <taxon>Acuticoccus</taxon>
    </lineage>
</organism>
<dbReference type="Gene3D" id="1.10.10.10">
    <property type="entry name" value="Winged helix-like DNA-binding domain superfamily/Winged helix DNA-binding domain"/>
    <property type="match status" value="1"/>
</dbReference>
<dbReference type="InterPro" id="IPR001789">
    <property type="entry name" value="Sig_transdc_resp-reg_receiver"/>
</dbReference>
<dbReference type="Pfam" id="PF00072">
    <property type="entry name" value="Response_reg"/>
    <property type="match status" value="1"/>
</dbReference>
<dbReference type="SUPFAM" id="SSF52172">
    <property type="entry name" value="CheY-like"/>
    <property type="match status" value="1"/>
</dbReference>
<keyword evidence="3" id="KW-0804">Transcription</keyword>
<evidence type="ECO:0000313" key="7">
    <source>
        <dbReference type="EMBL" id="RAI03257.1"/>
    </source>
</evidence>
<dbReference type="InterPro" id="IPR000792">
    <property type="entry name" value="Tscrpt_reg_LuxR_C"/>
</dbReference>
<gene>
    <name evidence="7" type="ORF">DLJ53_01675</name>
</gene>
<dbReference type="PANTHER" id="PTHR44688:SF16">
    <property type="entry name" value="DNA-BINDING TRANSCRIPTIONAL ACTIVATOR DEVR_DOSR"/>
    <property type="match status" value="1"/>
</dbReference>
<dbReference type="Proteomes" id="UP000249590">
    <property type="component" value="Unassembled WGS sequence"/>
</dbReference>
<dbReference type="EMBL" id="QHHQ01000001">
    <property type="protein sequence ID" value="RAI03257.1"/>
    <property type="molecule type" value="Genomic_DNA"/>
</dbReference>
<dbReference type="PROSITE" id="PS50043">
    <property type="entry name" value="HTH_LUXR_2"/>
    <property type="match status" value="1"/>
</dbReference>
<dbReference type="PRINTS" id="PR00038">
    <property type="entry name" value="HTHLUXR"/>
</dbReference>
<keyword evidence="1" id="KW-0805">Transcription regulation</keyword>
<dbReference type="Gene3D" id="3.40.50.2300">
    <property type="match status" value="1"/>
</dbReference>
<evidence type="ECO:0000256" key="4">
    <source>
        <dbReference type="PROSITE-ProRule" id="PRU00169"/>
    </source>
</evidence>
<dbReference type="AlphaFoldDB" id="A0A8B2NSQ8"/>
<dbReference type="RefSeq" id="WP_111341771.1">
    <property type="nucleotide sequence ID" value="NZ_JAIWKD010000001.1"/>
</dbReference>
<keyword evidence="8" id="KW-1185">Reference proteome</keyword>
<evidence type="ECO:0000256" key="3">
    <source>
        <dbReference type="ARBA" id="ARBA00023163"/>
    </source>
</evidence>
<dbReference type="SMART" id="SM00448">
    <property type="entry name" value="REC"/>
    <property type="match status" value="1"/>
</dbReference>
<proteinExistence type="predicted"/>
<protein>
    <submittedName>
        <fullName evidence="7">DNA-binding response regulator</fullName>
    </submittedName>
</protein>
<dbReference type="CDD" id="cd17537">
    <property type="entry name" value="REC_FixJ"/>
    <property type="match status" value="1"/>
</dbReference>
<dbReference type="GO" id="GO:0003677">
    <property type="term" value="F:DNA binding"/>
    <property type="evidence" value="ECO:0007669"/>
    <property type="project" value="UniProtKB-KW"/>
</dbReference>
<dbReference type="PROSITE" id="PS50110">
    <property type="entry name" value="RESPONSE_REGULATORY"/>
    <property type="match status" value="1"/>
</dbReference>